<evidence type="ECO:0000259" key="2">
    <source>
        <dbReference type="Pfam" id="PF09967"/>
    </source>
</evidence>
<dbReference type="Proteomes" id="UP000182517">
    <property type="component" value="Chromosome"/>
</dbReference>
<dbReference type="InterPro" id="IPR025154">
    <property type="entry name" value="Put_metallopeptidase_dom"/>
</dbReference>
<evidence type="ECO:0000313" key="4">
    <source>
        <dbReference type="EMBL" id="APG28773.1"/>
    </source>
</evidence>
<dbReference type="SUPFAM" id="SSF53300">
    <property type="entry name" value="vWA-like"/>
    <property type="match status" value="1"/>
</dbReference>
<gene>
    <name evidence="4" type="ORF">A7E78_13615</name>
</gene>
<evidence type="ECO:0000313" key="5">
    <source>
        <dbReference type="Proteomes" id="UP000182517"/>
    </source>
</evidence>
<dbReference type="Pfam" id="PF13203">
    <property type="entry name" value="DUF2201_N"/>
    <property type="match status" value="1"/>
</dbReference>
<dbReference type="KEGG" id="pef:A7E78_13615"/>
<keyword evidence="5" id="KW-1185">Reference proteome</keyword>
<dbReference type="OrthoDB" id="9761650at2"/>
<reference evidence="4 5" key="1">
    <citation type="journal article" date="2017" name="Genome Announc.">
        <title>Complete Genome Sequences of Two Acetylene-Fermenting Pelobacter acetylenicus Strains.</title>
        <authorList>
            <person name="Sutton J.M."/>
            <person name="Baesman S.M."/>
            <person name="Fierst J.L."/>
            <person name="Poret-Peterson A.T."/>
            <person name="Oremland R.S."/>
            <person name="Dunlap D.S."/>
            <person name="Akob D.M."/>
        </authorList>
    </citation>
    <scope>NUCLEOTIDE SEQUENCE [LARGE SCALE GENOMIC DNA]</scope>
    <source>
        <strain evidence="4 5">SFB93</strain>
    </source>
</reference>
<name>A0A1L3GS63_9BACT</name>
<dbReference type="PANTHER" id="PTHR38730:SF1">
    <property type="entry name" value="SLL7028 PROTEIN"/>
    <property type="match status" value="1"/>
</dbReference>
<protein>
    <recommendedName>
        <fullName evidence="6">Metallopeptidase domain-containing protein</fullName>
    </recommendedName>
</protein>
<feature type="region of interest" description="Disordered" evidence="1">
    <location>
        <begin position="128"/>
        <end position="164"/>
    </location>
</feature>
<dbReference type="RefSeq" id="WP_072284798.1">
    <property type="nucleotide sequence ID" value="NZ_CP015519.1"/>
</dbReference>
<feature type="domain" description="Putative metallopeptidase" evidence="3">
    <location>
        <begin position="3"/>
        <end position="251"/>
    </location>
</feature>
<dbReference type="InterPro" id="IPR036465">
    <property type="entry name" value="vWFA_dom_sf"/>
</dbReference>
<feature type="domain" description="VWA-like" evidence="2">
    <location>
        <begin position="258"/>
        <end position="387"/>
    </location>
</feature>
<evidence type="ECO:0000259" key="3">
    <source>
        <dbReference type="Pfam" id="PF13203"/>
    </source>
</evidence>
<dbReference type="InterPro" id="IPR018698">
    <property type="entry name" value="VWA-like_dom"/>
</dbReference>
<accession>A0A1L3GS63</accession>
<feature type="compositionally biased region" description="Acidic residues" evidence="1">
    <location>
        <begin position="134"/>
        <end position="150"/>
    </location>
</feature>
<sequence>MKKSPKLAKAIARTVLDHPFFATLLLRMKLHEDEEIKTACTDGRQIRYNPNFINSLQVDQIVFVLAHLVMHVAHFHPLRRSARNKGRFNKAGDYAINGILKDAGLSMLPKALYHKDFHNLAAEQIYDRLPGSPSDEDGEVERNDDLEEGDPGGCGSFEDARDEYGNPLTKAERDRAEAEITVAIQQAAQAAKAQGKLPGSLARLVDELVHPILDWREMLRSFIDHSARTDYSWRQPNRRHIADGLYLPSFRSDGLKPLVLAIDTSGSIMQKELNQFQAELNDILLSYPATVNVVYCDSEISDTQTITPDEYPVQLKTTGFGGTDLCPPFEWAIKNVPNAGCLIYLTDLKGNSPEIDPGIPTLWISTTKDRDLAESYRPKFGNIATLE</sequence>
<proteinExistence type="predicted"/>
<organism evidence="4 5">
    <name type="scientific">Syntrophotalea acetylenivorans</name>
    <dbReference type="NCBI Taxonomy" id="1842532"/>
    <lineage>
        <taxon>Bacteria</taxon>
        <taxon>Pseudomonadati</taxon>
        <taxon>Thermodesulfobacteriota</taxon>
        <taxon>Desulfuromonadia</taxon>
        <taxon>Desulfuromonadales</taxon>
        <taxon>Syntrophotaleaceae</taxon>
        <taxon>Syntrophotalea</taxon>
    </lineage>
</organism>
<evidence type="ECO:0008006" key="6">
    <source>
        <dbReference type="Google" id="ProtNLM"/>
    </source>
</evidence>
<dbReference type="EMBL" id="CP015519">
    <property type="protein sequence ID" value="APG28773.1"/>
    <property type="molecule type" value="Genomic_DNA"/>
</dbReference>
<dbReference type="AlphaFoldDB" id="A0A1L3GS63"/>
<evidence type="ECO:0000256" key="1">
    <source>
        <dbReference type="SAM" id="MobiDB-lite"/>
    </source>
</evidence>
<dbReference type="STRING" id="1842532.A7E78_13615"/>
<dbReference type="PANTHER" id="PTHR38730">
    <property type="entry name" value="SLL7028 PROTEIN"/>
    <property type="match status" value="1"/>
</dbReference>
<dbReference type="Pfam" id="PF09967">
    <property type="entry name" value="DUF2201"/>
    <property type="match status" value="1"/>
</dbReference>